<keyword evidence="3" id="KW-0812">Transmembrane</keyword>
<dbReference type="Proteomes" id="UP000831880">
    <property type="component" value="Chromosome"/>
</dbReference>
<gene>
    <name evidence="6" type="ORF">MUO14_03295</name>
</gene>
<evidence type="ECO:0000256" key="2">
    <source>
        <dbReference type="ARBA" id="ARBA00022475"/>
    </source>
</evidence>
<sequence>MIYPSISEAPQLFPWFTDLQDQRLGGIIMKVVQEFSYGTVIAYVFFKWARLERAKDAQVDEYPNVVVE</sequence>
<evidence type="ECO:0000256" key="5">
    <source>
        <dbReference type="ARBA" id="ARBA00023136"/>
    </source>
</evidence>
<protein>
    <submittedName>
        <fullName evidence="6">Cytochrome c oxidase assembly protein</fullName>
    </submittedName>
</protein>
<evidence type="ECO:0000256" key="4">
    <source>
        <dbReference type="ARBA" id="ARBA00022989"/>
    </source>
</evidence>
<reference evidence="6 7" key="1">
    <citation type="submission" date="2022-04" db="EMBL/GenBank/DDBJ databases">
        <title>Halobacillus sp. isolated from saltern.</title>
        <authorList>
            <person name="Won M."/>
            <person name="Lee C.-M."/>
            <person name="Woen H.-Y."/>
            <person name="Kwon S.-W."/>
        </authorList>
    </citation>
    <scope>NUCLEOTIDE SEQUENCE [LARGE SCALE GENOMIC DNA]</scope>
    <source>
        <strain evidence="6 7">SSTM10-2</strain>
    </source>
</reference>
<keyword evidence="4" id="KW-1133">Transmembrane helix</keyword>
<evidence type="ECO:0000313" key="6">
    <source>
        <dbReference type="EMBL" id="UOQ94008.1"/>
    </source>
</evidence>
<accession>A0ABY4H1F3</accession>
<dbReference type="EMBL" id="CP095074">
    <property type="protein sequence ID" value="UOQ94008.1"/>
    <property type="molecule type" value="Genomic_DNA"/>
</dbReference>
<keyword evidence="2" id="KW-1003">Cell membrane</keyword>
<keyword evidence="7" id="KW-1185">Reference proteome</keyword>
<dbReference type="InterPro" id="IPR019108">
    <property type="entry name" value="Caa3_assmbl_CtaG-rel"/>
</dbReference>
<organism evidence="6 7">
    <name type="scientific">Halobacillus shinanisalinarum</name>
    <dbReference type="NCBI Taxonomy" id="2932258"/>
    <lineage>
        <taxon>Bacteria</taxon>
        <taxon>Bacillati</taxon>
        <taxon>Bacillota</taxon>
        <taxon>Bacilli</taxon>
        <taxon>Bacillales</taxon>
        <taxon>Bacillaceae</taxon>
        <taxon>Halobacillus</taxon>
    </lineage>
</organism>
<name>A0ABY4H1F3_9BACI</name>
<proteinExistence type="predicted"/>
<dbReference type="Pfam" id="PF09678">
    <property type="entry name" value="Caa3_CtaG"/>
    <property type="match status" value="1"/>
</dbReference>
<evidence type="ECO:0000256" key="1">
    <source>
        <dbReference type="ARBA" id="ARBA00004651"/>
    </source>
</evidence>
<evidence type="ECO:0000313" key="7">
    <source>
        <dbReference type="Proteomes" id="UP000831880"/>
    </source>
</evidence>
<evidence type="ECO:0000256" key="3">
    <source>
        <dbReference type="ARBA" id="ARBA00022692"/>
    </source>
</evidence>
<comment type="subcellular location">
    <subcellularLocation>
        <location evidence="1">Cell membrane</location>
        <topology evidence="1">Multi-pass membrane protein</topology>
    </subcellularLocation>
</comment>
<keyword evidence="5" id="KW-0472">Membrane</keyword>